<dbReference type="Proteomes" id="UP000474061">
    <property type="component" value="Unassembled WGS sequence"/>
</dbReference>
<evidence type="ECO:0000313" key="2">
    <source>
        <dbReference type="Proteomes" id="UP000474061"/>
    </source>
</evidence>
<proteinExistence type="predicted"/>
<gene>
    <name evidence="1" type="ORF">FG476_12990</name>
</gene>
<reference evidence="1" key="2">
    <citation type="journal article" date="2020" name="Appl. Environ. Microbiol.">
        <title>Multiple intercontinental introductions associated with the emergence of a plant pathogen in Europe.</title>
        <authorList>
            <person name="Landa B.B."/>
            <person name="Castillo A.I."/>
            <person name="Giampetruzzi A."/>
            <person name="Kahn A."/>
            <person name="Roman-Ecija M."/>
            <person name="Velasco-Amo M.P."/>
            <person name="Navas-Cortes J.A."/>
            <person name="Marco-Noales E."/>
            <person name="Barbe S."/>
            <person name="Moralejo E."/>
            <person name="Coletta-Filho H.D."/>
            <person name="Saldarelli P."/>
            <person name="Saponari M."/>
            <person name="Almeida R.P.P."/>
        </authorList>
    </citation>
    <scope>NUCLEOTIDE SEQUENCE</scope>
    <source>
        <strain evidence="1">XYL1981</strain>
    </source>
</reference>
<dbReference type="RefSeq" id="WP_154128263.1">
    <property type="nucleotide sequence ID" value="NZ_CP136966.1"/>
</dbReference>
<protein>
    <submittedName>
        <fullName evidence="1">Uncharacterized protein</fullName>
    </submittedName>
</protein>
<evidence type="ECO:0000313" key="1">
    <source>
        <dbReference type="EMBL" id="MRU24925.1"/>
    </source>
</evidence>
<comment type="caution">
    <text evidence="1">The sequence shown here is derived from an EMBL/GenBank/DDBJ whole genome shotgun (WGS) entry which is preliminary data.</text>
</comment>
<organism evidence="1 2">
    <name type="scientific">Xylella fastidiosa subsp. multiplex</name>
    <dbReference type="NCBI Taxonomy" id="644357"/>
    <lineage>
        <taxon>Bacteria</taxon>
        <taxon>Pseudomonadati</taxon>
        <taxon>Pseudomonadota</taxon>
        <taxon>Gammaproteobacteria</taxon>
        <taxon>Lysobacterales</taxon>
        <taxon>Lysobacteraceae</taxon>
        <taxon>Xylella</taxon>
    </lineage>
</organism>
<name>A0A9Q4QTD1_XYLFS</name>
<dbReference type="EMBL" id="VDCJ01000353">
    <property type="protein sequence ID" value="MRU24925.1"/>
    <property type="molecule type" value="Genomic_DNA"/>
</dbReference>
<sequence length="63" mass="7167">MRHLPRSGWTLETQQAHTIHTCAAAWWCFLRVCSTGWAAHGVGRLGSPHPTTALTEEDYCFRR</sequence>
<reference evidence="1" key="1">
    <citation type="submission" date="2019-05" db="EMBL/GenBank/DDBJ databases">
        <authorList>
            <person name="Castillo A."/>
            <person name="Giampetruzzi A."/>
            <person name="Landa B."/>
            <person name="Saponari M."/>
            <person name="Almeida R.P.P."/>
            <person name="Moralejo E."/>
            <person name="Marco-Noales E."/>
            <person name="Velasco-Amo M.P."/>
            <person name="Roman-Ecija M."/>
            <person name="Navarro I."/>
            <person name="Monterde A."/>
            <person name="Barbe S."/>
        </authorList>
    </citation>
    <scope>NUCLEOTIDE SEQUENCE</scope>
    <source>
        <strain evidence="1">XYL1981</strain>
    </source>
</reference>
<dbReference type="AlphaFoldDB" id="A0A9Q4QTD1"/>
<accession>A0A9Q4QTD1</accession>